<comment type="caution">
    <text evidence="2">The sequence shown here is derived from an EMBL/GenBank/DDBJ whole genome shotgun (WGS) entry which is preliminary data.</text>
</comment>
<reference evidence="3" key="1">
    <citation type="journal article" date="2019" name="Int. J. Syst. Evol. Microbiol.">
        <title>The Global Catalogue of Microorganisms (GCM) 10K type strain sequencing project: providing services to taxonomists for standard genome sequencing and annotation.</title>
        <authorList>
            <consortium name="The Broad Institute Genomics Platform"/>
            <consortium name="The Broad Institute Genome Sequencing Center for Infectious Disease"/>
            <person name="Wu L."/>
            <person name="Ma J."/>
        </authorList>
    </citation>
    <scope>NUCLEOTIDE SEQUENCE [LARGE SCALE GENOMIC DNA]</scope>
    <source>
        <strain evidence="3">CGMCC 1.10106</strain>
    </source>
</reference>
<dbReference type="RefSeq" id="WP_188449524.1">
    <property type="nucleotide sequence ID" value="NZ_BMDW01000028.1"/>
</dbReference>
<dbReference type="EMBL" id="BMDW01000028">
    <property type="protein sequence ID" value="GGA60318.1"/>
    <property type="molecule type" value="Genomic_DNA"/>
</dbReference>
<accession>A0ABQ1H6T2</accession>
<dbReference type="CDD" id="cd00293">
    <property type="entry name" value="USP-like"/>
    <property type="match status" value="1"/>
</dbReference>
<protein>
    <submittedName>
        <fullName evidence="2">Universal stress protein UspA</fullName>
    </submittedName>
</protein>
<keyword evidence="3" id="KW-1185">Reference proteome</keyword>
<evidence type="ECO:0000259" key="1">
    <source>
        <dbReference type="Pfam" id="PF00582"/>
    </source>
</evidence>
<gene>
    <name evidence="2" type="ORF">GCM10011395_33380</name>
</gene>
<dbReference type="Gene3D" id="3.40.50.12370">
    <property type="match status" value="1"/>
</dbReference>
<dbReference type="Pfam" id="PF00582">
    <property type="entry name" value="Usp"/>
    <property type="match status" value="1"/>
</dbReference>
<name>A0ABQ1H6T2_9SPHN</name>
<organism evidence="2 3">
    <name type="scientific">Sphingomonas psychrolutea</name>
    <dbReference type="NCBI Taxonomy" id="1259676"/>
    <lineage>
        <taxon>Bacteria</taxon>
        <taxon>Pseudomonadati</taxon>
        <taxon>Pseudomonadota</taxon>
        <taxon>Alphaproteobacteria</taxon>
        <taxon>Sphingomonadales</taxon>
        <taxon>Sphingomonadaceae</taxon>
        <taxon>Sphingomonas</taxon>
    </lineage>
</organism>
<evidence type="ECO:0000313" key="2">
    <source>
        <dbReference type="EMBL" id="GGA60318.1"/>
    </source>
</evidence>
<dbReference type="SUPFAM" id="SSF52402">
    <property type="entry name" value="Adenine nucleotide alpha hydrolases-like"/>
    <property type="match status" value="2"/>
</dbReference>
<dbReference type="Proteomes" id="UP000618591">
    <property type="component" value="Unassembled WGS sequence"/>
</dbReference>
<proteinExistence type="predicted"/>
<evidence type="ECO:0000313" key="3">
    <source>
        <dbReference type="Proteomes" id="UP000618591"/>
    </source>
</evidence>
<feature type="domain" description="UspA" evidence="1">
    <location>
        <begin position="152"/>
        <end position="262"/>
    </location>
</feature>
<sequence length="273" mass="29033">MTYANLMVHLEAGRSNAHVLSVAAGLASQFGAGVIGIAACEPVEIGTWDGTFSGDLAKVEGAMVDDALKMTETEFRTCLAIKPHILEWRSFPTAMPISEIVAVEARSADLVVTGIVSGLFADVSRQADTGDLIRRAGRPVLVVPEAATTSNFERVLVAWQDTRECRRAISDALPLLSEAERVVILEVAPDASNARRSVKGVAAWLGRHGIEADRILVHAQGNDADEIASIADRHQVDLLVAGAFGHSPAHEWAFGGVTRDLLLGGTRCALLSH</sequence>
<dbReference type="InterPro" id="IPR006016">
    <property type="entry name" value="UspA"/>
</dbReference>